<dbReference type="SUPFAM" id="SSF50998">
    <property type="entry name" value="Quinoprotein alcohol dehydrogenase-like"/>
    <property type="match status" value="1"/>
</dbReference>
<dbReference type="InterPro" id="IPR015943">
    <property type="entry name" value="WD40/YVTN_repeat-like_dom_sf"/>
</dbReference>
<dbReference type="InterPro" id="IPR011047">
    <property type="entry name" value="Quinoprotein_ADH-like_sf"/>
</dbReference>
<dbReference type="Pfam" id="PF13360">
    <property type="entry name" value="PQQ_2"/>
    <property type="match status" value="1"/>
</dbReference>
<keyword evidence="1" id="KW-1133">Transmembrane helix</keyword>
<feature type="transmembrane region" description="Helical" evidence="1">
    <location>
        <begin position="21"/>
        <end position="42"/>
    </location>
</feature>
<dbReference type="InterPro" id="IPR002372">
    <property type="entry name" value="PQQ_rpt_dom"/>
</dbReference>
<sequence>MPQGFGPAPVSSGPARGRRKALLIVLALLLVAGLGGGGWLLWGGHGKATKRNSGPAESSGQIDTRLDWMIPTPDKEKSADVHASNPMTWFAHGNIVRTRDRQITAYDIEHGKQQWNVPLAGEVCKAARRPENDMVAVLYEKEKYKCNNLIVVDLKSGRAKWEQKLPSYSGDGEYIDPQVRLSRGTVKVMGTSEQATFAVADGKVLDHPKTNVIYDCAETDAPTDGKILISIVKCSSSNREFLRKIDSATGRVDWTWKAPEGLDILSVPSIDPVTVSVGKSEADGPTDLLSVNSEGRTQSTYSLTGQAGGHVSVRGDTAYLATQPKETSAGIKQNEIQAIDLKTGEKRWSSTAGGNRVNRSLDFDGDKLLVYQAPQAGEGGKLVDLDLRDGSPSVRKKLPAESSSIQYDVDFGSEIYLQDDRVFIVADITIPSNYLIMSFK</sequence>
<evidence type="ECO:0000313" key="4">
    <source>
        <dbReference type="Proteomes" id="UP000587462"/>
    </source>
</evidence>
<feature type="domain" description="Pyrrolo-quinoline quinone repeat" evidence="2">
    <location>
        <begin position="96"/>
        <end position="204"/>
    </location>
</feature>
<comment type="caution">
    <text evidence="3">The sequence shown here is derived from an EMBL/GenBank/DDBJ whole genome shotgun (WGS) entry which is preliminary data.</text>
</comment>
<dbReference type="PANTHER" id="PTHR34512:SF30">
    <property type="entry name" value="OUTER MEMBRANE PROTEIN ASSEMBLY FACTOR BAMB"/>
    <property type="match status" value="1"/>
</dbReference>
<name>A0A7Y7BAF8_STRMO</name>
<protein>
    <submittedName>
        <fullName evidence="3">PQQ-binding-like beta-propeller repeat protein</fullName>
    </submittedName>
</protein>
<dbReference type="Proteomes" id="UP000587462">
    <property type="component" value="Unassembled WGS sequence"/>
</dbReference>
<dbReference type="RefSeq" id="WP_171086362.1">
    <property type="nucleotide sequence ID" value="NZ_BNBU01000020.1"/>
</dbReference>
<evidence type="ECO:0000313" key="3">
    <source>
        <dbReference type="EMBL" id="NVK81536.1"/>
    </source>
</evidence>
<evidence type="ECO:0000259" key="2">
    <source>
        <dbReference type="Pfam" id="PF13360"/>
    </source>
</evidence>
<organism evidence="3 4">
    <name type="scientific">Streptomyces morookaense</name>
    <name type="common">Streptoverticillium morookaense</name>
    <dbReference type="NCBI Taxonomy" id="1970"/>
    <lineage>
        <taxon>Bacteria</taxon>
        <taxon>Bacillati</taxon>
        <taxon>Actinomycetota</taxon>
        <taxon>Actinomycetes</taxon>
        <taxon>Kitasatosporales</taxon>
        <taxon>Streptomycetaceae</taxon>
        <taxon>Streptomyces</taxon>
    </lineage>
</organism>
<gene>
    <name evidence="3" type="ORF">HG542_28355</name>
</gene>
<evidence type="ECO:0000256" key="1">
    <source>
        <dbReference type="SAM" id="Phobius"/>
    </source>
</evidence>
<dbReference type="AlphaFoldDB" id="A0A7Y7BAF8"/>
<dbReference type="PANTHER" id="PTHR34512">
    <property type="entry name" value="CELL SURFACE PROTEIN"/>
    <property type="match status" value="1"/>
</dbReference>
<keyword evidence="4" id="KW-1185">Reference proteome</keyword>
<proteinExistence type="predicted"/>
<keyword evidence="1" id="KW-0812">Transmembrane</keyword>
<keyword evidence="1" id="KW-0472">Membrane</keyword>
<dbReference type="EMBL" id="JABBXF010000084">
    <property type="protein sequence ID" value="NVK81536.1"/>
    <property type="molecule type" value="Genomic_DNA"/>
</dbReference>
<accession>A0A7Y7BAF8</accession>
<reference evidence="3 4" key="1">
    <citation type="submission" date="2020-04" db="EMBL/GenBank/DDBJ databases">
        <title>Draft Genome Sequence of Streptomyces morookaense DSM 40503, an 8-azaguanine-producing strain.</title>
        <authorList>
            <person name="Qi J."/>
            <person name="Gao J.-M."/>
        </authorList>
    </citation>
    <scope>NUCLEOTIDE SEQUENCE [LARGE SCALE GENOMIC DNA]</scope>
    <source>
        <strain evidence="3 4">DSM 40503</strain>
    </source>
</reference>
<dbReference type="Gene3D" id="2.130.10.10">
    <property type="entry name" value="YVTN repeat-like/Quinoprotein amine dehydrogenase"/>
    <property type="match status" value="2"/>
</dbReference>